<dbReference type="OrthoDB" id="4571894at2"/>
<feature type="compositionally biased region" description="Acidic residues" evidence="1">
    <location>
        <begin position="161"/>
        <end position="174"/>
    </location>
</feature>
<sequence length="174" mass="18192">MDRSRARIAGPAAAVGAVSLGLVVIGSCGIGGEDVYVPPPPLPDGPAAAAVVHDGATITGSRIVIPPSPTWQVAPEGPPRRPAGFVTMTVSPDEEHQDETTRPTRPGRTTTPPADVDAPTTTTRTRTLSATPTAPPTTEAPEPTTRPTTTAARPTTTTPEYENEYENPFEYEDE</sequence>
<evidence type="ECO:0000256" key="1">
    <source>
        <dbReference type="SAM" id="MobiDB-lite"/>
    </source>
</evidence>
<dbReference type="Proteomes" id="UP000252586">
    <property type="component" value="Unassembled WGS sequence"/>
</dbReference>
<evidence type="ECO:0000313" key="3">
    <source>
        <dbReference type="Proteomes" id="UP000252586"/>
    </source>
</evidence>
<proteinExistence type="predicted"/>
<evidence type="ECO:0000313" key="2">
    <source>
        <dbReference type="EMBL" id="RBO92574.1"/>
    </source>
</evidence>
<dbReference type="RefSeq" id="WP_067511042.1">
    <property type="nucleotide sequence ID" value="NZ_CP107943.1"/>
</dbReference>
<protein>
    <submittedName>
        <fullName evidence="2">Uncharacterized protein</fullName>
    </submittedName>
</protein>
<accession>A0A366DTH6</accession>
<dbReference type="STRING" id="1210090.GCA_001613185_04336"/>
<name>A0A366DTH6_9NOCA</name>
<comment type="caution">
    <text evidence="2">The sequence shown here is derived from an EMBL/GenBank/DDBJ whole genome shotgun (WGS) entry which is preliminary data.</text>
</comment>
<gene>
    <name evidence="2" type="ORF">DFR74_103217</name>
</gene>
<feature type="region of interest" description="Disordered" evidence="1">
    <location>
        <begin position="64"/>
        <end position="174"/>
    </location>
</feature>
<dbReference type="AlphaFoldDB" id="A0A366DTH6"/>
<organism evidence="2 3">
    <name type="scientific">Nocardia puris</name>
    <dbReference type="NCBI Taxonomy" id="208602"/>
    <lineage>
        <taxon>Bacteria</taxon>
        <taxon>Bacillati</taxon>
        <taxon>Actinomycetota</taxon>
        <taxon>Actinomycetes</taxon>
        <taxon>Mycobacteriales</taxon>
        <taxon>Nocardiaceae</taxon>
        <taxon>Nocardia</taxon>
    </lineage>
</organism>
<dbReference type="PROSITE" id="PS51257">
    <property type="entry name" value="PROKAR_LIPOPROTEIN"/>
    <property type="match status" value="1"/>
</dbReference>
<keyword evidence="3" id="KW-1185">Reference proteome</keyword>
<dbReference type="EMBL" id="QNRE01000003">
    <property type="protein sequence ID" value="RBO92574.1"/>
    <property type="molecule type" value="Genomic_DNA"/>
</dbReference>
<feature type="compositionally biased region" description="Low complexity" evidence="1">
    <location>
        <begin position="103"/>
        <end position="160"/>
    </location>
</feature>
<reference evidence="2 3" key="1">
    <citation type="submission" date="2018-06" db="EMBL/GenBank/DDBJ databases">
        <title>Genomic Encyclopedia of Type Strains, Phase IV (KMG-IV): sequencing the most valuable type-strain genomes for metagenomic binning, comparative biology and taxonomic classification.</title>
        <authorList>
            <person name="Goeker M."/>
        </authorList>
    </citation>
    <scope>NUCLEOTIDE SEQUENCE [LARGE SCALE GENOMIC DNA]</scope>
    <source>
        <strain evidence="2 3">DSM 44599</strain>
    </source>
</reference>